<feature type="compositionally biased region" description="Pro residues" evidence="1">
    <location>
        <begin position="53"/>
        <end position="64"/>
    </location>
</feature>
<proteinExistence type="predicted"/>
<name>A0A2M4B4X7_9DIPT</name>
<feature type="compositionally biased region" description="Basic and acidic residues" evidence="1">
    <location>
        <begin position="70"/>
        <end position="79"/>
    </location>
</feature>
<sequence length="98" mass="10285">MDDFRVGTCALLLAATPHLRADPGDTVPQVLCARYRPEHDQPCELRGTAAQPPARPSPPQPSPLGPSRSATDRGARADCRPGAVRPALPSTTHASPDA</sequence>
<feature type="region of interest" description="Disordered" evidence="1">
    <location>
        <begin position="38"/>
        <end position="98"/>
    </location>
</feature>
<evidence type="ECO:0000256" key="1">
    <source>
        <dbReference type="SAM" id="MobiDB-lite"/>
    </source>
</evidence>
<organism evidence="2">
    <name type="scientific">Anopheles triannulatus</name>
    <dbReference type="NCBI Taxonomy" id="58253"/>
    <lineage>
        <taxon>Eukaryota</taxon>
        <taxon>Metazoa</taxon>
        <taxon>Ecdysozoa</taxon>
        <taxon>Arthropoda</taxon>
        <taxon>Hexapoda</taxon>
        <taxon>Insecta</taxon>
        <taxon>Pterygota</taxon>
        <taxon>Neoptera</taxon>
        <taxon>Endopterygota</taxon>
        <taxon>Diptera</taxon>
        <taxon>Nematocera</taxon>
        <taxon>Culicoidea</taxon>
        <taxon>Culicidae</taxon>
        <taxon>Anophelinae</taxon>
        <taxon>Anopheles</taxon>
    </lineage>
</organism>
<reference evidence="2" key="1">
    <citation type="submission" date="2018-01" db="EMBL/GenBank/DDBJ databases">
        <title>An insight into the sialome of Amazonian anophelines.</title>
        <authorList>
            <person name="Ribeiro J.M."/>
            <person name="Scarpassa V."/>
            <person name="Calvo E."/>
        </authorList>
    </citation>
    <scope>NUCLEOTIDE SEQUENCE</scope>
    <source>
        <tissue evidence="2">Salivary glands</tissue>
    </source>
</reference>
<evidence type="ECO:0000313" key="2">
    <source>
        <dbReference type="EMBL" id="MBW47878.1"/>
    </source>
</evidence>
<dbReference type="EMBL" id="GGFK01014557">
    <property type="protein sequence ID" value="MBW47878.1"/>
    <property type="molecule type" value="Transcribed_RNA"/>
</dbReference>
<protein>
    <submittedName>
        <fullName evidence="2">Putative secreted protein</fullName>
    </submittedName>
</protein>
<accession>A0A2M4B4X7</accession>
<dbReference type="AlphaFoldDB" id="A0A2M4B4X7"/>
<feature type="compositionally biased region" description="Polar residues" evidence="1">
    <location>
        <begin position="89"/>
        <end position="98"/>
    </location>
</feature>